<reference evidence="2 3" key="1">
    <citation type="submission" date="2019-08" db="EMBL/GenBank/DDBJ databases">
        <authorList>
            <person name="Birge L.R."/>
            <person name="Bivans L.D."/>
            <person name="Blakestad S.M."/>
            <person name="Chesley E.K."/>
            <person name="Frank J.E."/>
            <person name="Hoagland S."/>
            <person name="Hultquist J."/>
            <person name="Lee N.R."/>
            <person name="Pena P.B."/>
            <person name="Ramsey E.P."/>
            <person name="Chia C."/>
            <person name="Gurney S.M.R."/>
            <person name="Garlena R.A."/>
            <person name="Russell D.A."/>
            <person name="Pope W.H."/>
            <person name="Jacobs-Sera D."/>
            <person name="Hatfull G.F."/>
        </authorList>
    </citation>
    <scope>NUCLEOTIDE SEQUENCE [LARGE SCALE GENOMIC DNA]</scope>
</reference>
<accession>A0A5J6T4I1</accession>
<feature type="transmembrane region" description="Helical" evidence="1">
    <location>
        <begin position="41"/>
        <end position="65"/>
    </location>
</feature>
<dbReference type="GeneID" id="80559329"/>
<organism evidence="2 3">
    <name type="scientific">Gordonia phage Gibbous</name>
    <dbReference type="NCBI Taxonomy" id="2652405"/>
    <lineage>
        <taxon>Viruses</taxon>
        <taxon>Duplodnaviria</taxon>
        <taxon>Heunggongvirae</taxon>
        <taxon>Uroviricota</taxon>
        <taxon>Caudoviricetes</taxon>
        <taxon>Aziravirus</taxon>
        <taxon>Aziravirus gibbous</taxon>
    </lineage>
</organism>
<keyword evidence="1" id="KW-0812">Transmembrane</keyword>
<keyword evidence="3" id="KW-1185">Reference proteome</keyword>
<protein>
    <submittedName>
        <fullName evidence="2">Uncharacterized protein</fullName>
    </submittedName>
</protein>
<dbReference type="KEGG" id="vg:80559329"/>
<name>A0A5J6T4I1_9CAUD</name>
<evidence type="ECO:0000313" key="3">
    <source>
        <dbReference type="Proteomes" id="UP000326272"/>
    </source>
</evidence>
<dbReference type="Proteomes" id="UP000326272">
    <property type="component" value="Segment"/>
</dbReference>
<gene>
    <name evidence="2" type="primary">67</name>
    <name evidence="2" type="ORF">SEA_GIBBOUS_67</name>
</gene>
<keyword evidence="1" id="KW-0472">Membrane</keyword>
<keyword evidence="1" id="KW-1133">Transmembrane helix</keyword>
<proteinExistence type="predicted"/>
<dbReference type="EMBL" id="MN310549">
    <property type="protein sequence ID" value="QFG05143.1"/>
    <property type="molecule type" value="Genomic_DNA"/>
</dbReference>
<dbReference type="RefSeq" id="YP_010842537.1">
    <property type="nucleotide sequence ID" value="NC_079141.1"/>
</dbReference>
<sequence>MIWLVLGWVLVGLFILAIEGGWLSIGGSLIGKDRTPNQQEWGSVVLFMWVIVHVIALGIGGWLLVRYGLSQMG</sequence>
<evidence type="ECO:0000313" key="2">
    <source>
        <dbReference type="EMBL" id="QFG05143.1"/>
    </source>
</evidence>
<evidence type="ECO:0000256" key="1">
    <source>
        <dbReference type="SAM" id="Phobius"/>
    </source>
</evidence>